<accession>B6IH18</accession>
<dbReference type="EMBL" id="HE601064">
    <property type="protein sequence ID" value="CAR99198.1"/>
    <property type="molecule type" value="Genomic_DNA"/>
</dbReference>
<dbReference type="AlphaFoldDB" id="B6IH18"/>
<organism evidence="2 3">
    <name type="scientific">Caenorhabditis briggsae</name>
    <dbReference type="NCBI Taxonomy" id="6238"/>
    <lineage>
        <taxon>Eukaryota</taxon>
        <taxon>Metazoa</taxon>
        <taxon>Ecdysozoa</taxon>
        <taxon>Nematoda</taxon>
        <taxon>Chromadorea</taxon>
        <taxon>Rhabditida</taxon>
        <taxon>Rhabditina</taxon>
        <taxon>Rhabditomorpha</taxon>
        <taxon>Rhabditoidea</taxon>
        <taxon>Rhabditidae</taxon>
        <taxon>Peloderinae</taxon>
        <taxon>Caenorhabditis</taxon>
    </lineage>
</organism>
<protein>
    <submittedName>
        <fullName evidence="2">Protein CBG25320</fullName>
    </submittedName>
</protein>
<evidence type="ECO:0000256" key="1">
    <source>
        <dbReference type="SAM" id="MobiDB-lite"/>
    </source>
</evidence>
<evidence type="ECO:0000313" key="2">
    <source>
        <dbReference type="EMBL" id="CAR99198.1"/>
    </source>
</evidence>
<dbReference type="CTD" id="68916813"/>
<feature type="compositionally biased region" description="Basic and acidic residues" evidence="1">
    <location>
        <begin position="64"/>
        <end position="84"/>
    </location>
</feature>
<reference evidence="2 3" key="1">
    <citation type="journal article" date="2003" name="PLoS Biol.">
        <title>The genome sequence of Caenorhabditis briggsae: a platform for comparative genomics.</title>
        <authorList>
            <person name="Stein L.D."/>
            <person name="Bao Z."/>
            <person name="Blasiar D."/>
            <person name="Blumenthal T."/>
            <person name="Brent M.R."/>
            <person name="Chen N."/>
            <person name="Chinwalla A."/>
            <person name="Clarke L."/>
            <person name="Clee C."/>
            <person name="Coghlan A."/>
            <person name="Coulson A."/>
            <person name="D'Eustachio P."/>
            <person name="Fitch D.H."/>
            <person name="Fulton L.A."/>
            <person name="Fulton R.E."/>
            <person name="Griffiths-Jones S."/>
            <person name="Harris T.W."/>
            <person name="Hillier L.W."/>
            <person name="Kamath R."/>
            <person name="Kuwabara P.E."/>
            <person name="Mardis E.R."/>
            <person name="Marra M.A."/>
            <person name="Miner T.L."/>
            <person name="Minx P."/>
            <person name="Mullikin J.C."/>
            <person name="Plumb R.W."/>
            <person name="Rogers J."/>
            <person name="Schein J.E."/>
            <person name="Sohrmann M."/>
            <person name="Spieth J."/>
            <person name="Stajich J.E."/>
            <person name="Wei C."/>
            <person name="Willey D."/>
            <person name="Wilson R.K."/>
            <person name="Durbin R."/>
            <person name="Waterston R.H."/>
        </authorList>
    </citation>
    <scope>NUCLEOTIDE SEQUENCE [LARGE SCALE GENOMIC DNA]</scope>
    <source>
        <strain evidence="2 3">AF16</strain>
    </source>
</reference>
<evidence type="ECO:0000313" key="3">
    <source>
        <dbReference type="Proteomes" id="UP000008549"/>
    </source>
</evidence>
<proteinExistence type="predicted"/>
<name>B6IH18_CAEBR</name>
<dbReference type="Proteomes" id="UP000008549">
    <property type="component" value="Unassembled WGS sequence"/>
</dbReference>
<dbReference type="KEGG" id="cbr:CBG_25320"/>
<feature type="region of interest" description="Disordered" evidence="1">
    <location>
        <begin position="49"/>
        <end position="84"/>
    </location>
</feature>
<dbReference type="HOGENOM" id="CLU_2529479_0_0_1"/>
<dbReference type="RefSeq" id="XP_045098765.1">
    <property type="nucleotide sequence ID" value="XM_045236032.1"/>
</dbReference>
<keyword evidence="3" id="KW-1185">Reference proteome</keyword>
<gene>
    <name evidence="2" type="ORF">CBG25320</name>
    <name evidence="2" type="ORF">CBG_25320</name>
</gene>
<sequence length="84" mass="9992">MRYDRGRVGRKECIYIRWLRRGGARGRLEKGARSRREEEVNMSGVVVQEEKKTDLQEGIGGIHLGEKYEEHERKGKEKDKERYE</sequence>
<dbReference type="InParanoid" id="B6IH18"/>
<dbReference type="GeneID" id="68916813"/>
<reference evidence="2 3" key="2">
    <citation type="journal article" date="2011" name="PLoS Genet.">
        <title>Caenorhabditis briggsae recombinant inbred line genotypes reveal inter-strain incompatibility and the evolution of recombination.</title>
        <authorList>
            <person name="Ross J.A."/>
            <person name="Koboldt D.C."/>
            <person name="Staisch J.E."/>
            <person name="Chamberlin H.M."/>
            <person name="Gupta B.P."/>
            <person name="Miller R.D."/>
            <person name="Baird S.E."/>
            <person name="Haag E.S."/>
        </authorList>
    </citation>
    <scope>NUCLEOTIDE SEQUENCE [LARGE SCALE GENOMIC DNA]</scope>
    <source>
        <strain evidence="2 3">AF16</strain>
    </source>
</reference>